<dbReference type="PROSITE" id="PS00108">
    <property type="entry name" value="PROTEIN_KINASE_ST"/>
    <property type="match status" value="1"/>
</dbReference>
<evidence type="ECO:0000313" key="15">
    <source>
        <dbReference type="EMBL" id="KAK1670298.1"/>
    </source>
</evidence>
<keyword evidence="2" id="KW-0808">Transferase</keyword>
<dbReference type="SUPFAM" id="SSF56112">
    <property type="entry name" value="Protein kinase-like (PK-like)"/>
    <property type="match status" value="1"/>
</dbReference>
<evidence type="ECO:0000256" key="11">
    <source>
        <dbReference type="SAM" id="Phobius"/>
    </source>
</evidence>
<keyword evidence="9" id="KW-0325">Glycoprotein</keyword>
<dbReference type="PROSITE" id="PS00107">
    <property type="entry name" value="PROTEIN_KINASE_ATP"/>
    <property type="match status" value="1"/>
</dbReference>
<evidence type="ECO:0000256" key="12">
    <source>
        <dbReference type="SAM" id="SignalP"/>
    </source>
</evidence>
<keyword evidence="5 10" id="KW-0547">Nucleotide-binding</keyword>
<dbReference type="InterPro" id="IPR002902">
    <property type="entry name" value="GNK2"/>
</dbReference>
<dbReference type="SMART" id="SM00220">
    <property type="entry name" value="S_TKc"/>
    <property type="match status" value="1"/>
</dbReference>
<dbReference type="PANTHER" id="PTHR47973">
    <property type="entry name" value="CYSTEINE-RICH RECEPTOR-LIKE PROTEIN KINASE 3"/>
    <property type="match status" value="1"/>
</dbReference>
<dbReference type="Gene3D" id="3.30.430.20">
    <property type="entry name" value="Gnk2 domain, C-X8-C-X2-C motif"/>
    <property type="match status" value="2"/>
</dbReference>
<dbReference type="InterPro" id="IPR000719">
    <property type="entry name" value="Prot_kinase_dom"/>
</dbReference>
<gene>
    <name evidence="15" type="ORF">QYE76_058457</name>
</gene>
<dbReference type="InterPro" id="IPR038408">
    <property type="entry name" value="GNK2_sf"/>
</dbReference>
<evidence type="ECO:0000256" key="7">
    <source>
        <dbReference type="ARBA" id="ARBA00022840"/>
    </source>
</evidence>
<evidence type="ECO:0000259" key="14">
    <source>
        <dbReference type="PROSITE" id="PS51473"/>
    </source>
</evidence>
<dbReference type="FunFam" id="1.10.510.10:FF:000384">
    <property type="entry name" value="G-type lectin S-receptor-like serine/threonine-protein kinase"/>
    <property type="match status" value="1"/>
</dbReference>
<dbReference type="InterPro" id="IPR052059">
    <property type="entry name" value="CR_Ser/Thr_kinase"/>
</dbReference>
<dbReference type="Gene3D" id="3.30.200.20">
    <property type="entry name" value="Phosphorylase Kinase, domain 1"/>
    <property type="match status" value="1"/>
</dbReference>
<dbReference type="InterPro" id="IPR017441">
    <property type="entry name" value="Protein_kinase_ATP_BS"/>
</dbReference>
<dbReference type="PROSITE" id="PS50011">
    <property type="entry name" value="PROTEIN_KINASE_DOM"/>
    <property type="match status" value="1"/>
</dbReference>
<dbReference type="GO" id="GO:0005524">
    <property type="term" value="F:ATP binding"/>
    <property type="evidence" value="ECO:0007669"/>
    <property type="project" value="UniProtKB-UniRule"/>
</dbReference>
<keyword evidence="3 12" id="KW-0732">Signal</keyword>
<dbReference type="AlphaFoldDB" id="A0AAD8WRM7"/>
<evidence type="ECO:0000259" key="13">
    <source>
        <dbReference type="PROSITE" id="PS50011"/>
    </source>
</evidence>
<keyword evidence="11" id="KW-1133">Transmembrane helix</keyword>
<protein>
    <submittedName>
        <fullName evidence="15">Uncharacterized protein</fullName>
    </submittedName>
</protein>
<keyword evidence="6" id="KW-0418">Kinase</keyword>
<feature type="binding site" evidence="10">
    <location>
        <position position="400"/>
    </location>
    <ligand>
        <name>ATP</name>
        <dbReference type="ChEBI" id="CHEBI:30616"/>
    </ligand>
</feature>
<evidence type="ECO:0000256" key="4">
    <source>
        <dbReference type="ARBA" id="ARBA00022737"/>
    </source>
</evidence>
<accession>A0AAD8WRM7</accession>
<evidence type="ECO:0000256" key="2">
    <source>
        <dbReference type="ARBA" id="ARBA00022679"/>
    </source>
</evidence>
<evidence type="ECO:0000256" key="9">
    <source>
        <dbReference type="ARBA" id="ARBA00023180"/>
    </source>
</evidence>
<dbReference type="FunFam" id="3.30.200.20:FF:000177">
    <property type="entry name" value="Cysteine-rich receptor-like protein kinase 2"/>
    <property type="match status" value="1"/>
</dbReference>
<keyword evidence="11" id="KW-0472">Membrane</keyword>
<dbReference type="Pfam" id="PF00069">
    <property type="entry name" value="Pkinase"/>
    <property type="match status" value="1"/>
</dbReference>
<comment type="caution">
    <text evidence="15">The sequence shown here is derived from an EMBL/GenBank/DDBJ whole genome shotgun (WGS) entry which is preliminary data.</text>
</comment>
<dbReference type="InterPro" id="IPR011009">
    <property type="entry name" value="Kinase-like_dom_sf"/>
</dbReference>
<keyword evidence="4" id="KW-0677">Repeat</keyword>
<evidence type="ECO:0000313" key="16">
    <source>
        <dbReference type="Proteomes" id="UP001231189"/>
    </source>
</evidence>
<keyword evidence="7 10" id="KW-0067">ATP-binding</keyword>
<evidence type="ECO:0000256" key="3">
    <source>
        <dbReference type="ARBA" id="ARBA00022729"/>
    </source>
</evidence>
<dbReference type="CDD" id="cd14066">
    <property type="entry name" value="STKc_IRAK"/>
    <property type="match status" value="1"/>
</dbReference>
<feature type="transmembrane region" description="Helical" evidence="11">
    <location>
        <begin position="282"/>
        <end position="304"/>
    </location>
</feature>
<keyword evidence="1" id="KW-0723">Serine/threonine-protein kinase</keyword>
<dbReference type="GO" id="GO:0004674">
    <property type="term" value="F:protein serine/threonine kinase activity"/>
    <property type="evidence" value="ECO:0007669"/>
    <property type="project" value="UniProtKB-KW"/>
</dbReference>
<dbReference type="PROSITE" id="PS51473">
    <property type="entry name" value="GNK2"/>
    <property type="match status" value="2"/>
</dbReference>
<evidence type="ECO:0000256" key="8">
    <source>
        <dbReference type="ARBA" id="ARBA00023170"/>
    </source>
</evidence>
<feature type="domain" description="Gnk2-homologous" evidence="14">
    <location>
        <begin position="22"/>
        <end position="125"/>
    </location>
</feature>
<feature type="domain" description="Protein kinase" evidence="13">
    <location>
        <begin position="371"/>
        <end position="654"/>
    </location>
</feature>
<dbReference type="Proteomes" id="UP001231189">
    <property type="component" value="Unassembled WGS sequence"/>
</dbReference>
<proteinExistence type="predicted"/>
<dbReference type="InterPro" id="IPR008271">
    <property type="entry name" value="Ser/Thr_kinase_AS"/>
</dbReference>
<dbReference type="Gene3D" id="1.10.510.10">
    <property type="entry name" value="Transferase(Phosphotransferase) domain 1"/>
    <property type="match status" value="1"/>
</dbReference>
<keyword evidence="11" id="KW-0812">Transmembrane</keyword>
<reference evidence="15" key="1">
    <citation type="submission" date="2023-07" db="EMBL/GenBank/DDBJ databases">
        <title>A chromosome-level genome assembly of Lolium multiflorum.</title>
        <authorList>
            <person name="Chen Y."/>
            <person name="Copetti D."/>
            <person name="Kolliker R."/>
            <person name="Studer B."/>
        </authorList>
    </citation>
    <scope>NUCLEOTIDE SEQUENCE</scope>
    <source>
        <strain evidence="15">02402/16</strain>
        <tissue evidence="15">Leaf</tissue>
    </source>
</reference>
<evidence type="ECO:0000256" key="1">
    <source>
        <dbReference type="ARBA" id="ARBA00022527"/>
    </source>
</evidence>
<feature type="domain" description="Gnk2-homologous" evidence="14">
    <location>
        <begin position="140"/>
        <end position="253"/>
    </location>
</feature>
<name>A0AAD8WRM7_LOLMU</name>
<evidence type="ECO:0000256" key="6">
    <source>
        <dbReference type="ARBA" id="ARBA00022777"/>
    </source>
</evidence>
<sequence>MLAGYGILPVFTLLLVLPSTRSVEDTICDTSTRLAPSSSFPANRNLLAAALPANASSAPTGFATLSAGTASPAYAMALCRGDANASSCAACVAVAFHVAVENCPNMTGATMYEDDCVLRFANRQFLDFLNAQQWQVGEISSLTRTADDVVPAVAVARFSAAATTILAAVSSRALAAADSSNSTAKKYFATGEVVFDPRIYALAQCVPLLTPAQCSGCLGQLLKQIKVKLSKSKPIWVASRAQWCDLRYSVPPLYQGQAMLQLQAPPPETPGAAETKKKTNAAGISVGIVCSLVLISILSVLVFIRSRTRTKATEHDNRECHLTAKDQDLEFIYRLMLPLHSCHLTPAFKKISRAQCVIFDLPALQEATENFSQRNKLGEGGFGAVYKGTLPDGQEIAVKKLLGTAAHGLHQLHNEVLLLAQLQHKNLVRLHGFYSRRDDTLLVYEYIKNGSLDNFLSAREGHTLNWEQQYNIILGIAKGILYLHEDSSMRIIHRDLKPNNILLDDDMEPKIADFGLARLLGEGHTHTMTSGVAGTPGYMAPEYVYQQRVSPKIDIFSYGVLILQIVTRRRECWSDDINNVNLLTEVWSHWKKGTISQMMDKTLNEDTRNQHFRCVHVGLMCVQADPSSRPEISTVIFMLTRDNMELQQPEQPAFFFGSFTHQNICSSSGASANSNFVLGEDISVNRVTLTEPYPR</sequence>
<feature type="signal peptide" evidence="12">
    <location>
        <begin position="1"/>
        <end position="22"/>
    </location>
</feature>
<dbReference type="EMBL" id="JAUUTY010000003">
    <property type="protein sequence ID" value="KAK1670298.1"/>
    <property type="molecule type" value="Genomic_DNA"/>
</dbReference>
<evidence type="ECO:0000256" key="5">
    <source>
        <dbReference type="ARBA" id="ARBA00022741"/>
    </source>
</evidence>
<dbReference type="CDD" id="cd23509">
    <property type="entry name" value="Gnk2-like"/>
    <property type="match status" value="2"/>
</dbReference>
<keyword evidence="8" id="KW-0675">Receptor</keyword>
<evidence type="ECO:0000256" key="10">
    <source>
        <dbReference type="PROSITE-ProRule" id="PRU10141"/>
    </source>
</evidence>
<feature type="chain" id="PRO_5042169577" evidence="12">
    <location>
        <begin position="23"/>
        <end position="695"/>
    </location>
</feature>
<dbReference type="Pfam" id="PF01657">
    <property type="entry name" value="Stress-antifung"/>
    <property type="match status" value="2"/>
</dbReference>
<organism evidence="15 16">
    <name type="scientific">Lolium multiflorum</name>
    <name type="common">Italian ryegrass</name>
    <name type="synonym">Lolium perenne subsp. multiflorum</name>
    <dbReference type="NCBI Taxonomy" id="4521"/>
    <lineage>
        <taxon>Eukaryota</taxon>
        <taxon>Viridiplantae</taxon>
        <taxon>Streptophyta</taxon>
        <taxon>Embryophyta</taxon>
        <taxon>Tracheophyta</taxon>
        <taxon>Spermatophyta</taxon>
        <taxon>Magnoliopsida</taxon>
        <taxon>Liliopsida</taxon>
        <taxon>Poales</taxon>
        <taxon>Poaceae</taxon>
        <taxon>BOP clade</taxon>
        <taxon>Pooideae</taxon>
        <taxon>Poodae</taxon>
        <taxon>Poeae</taxon>
        <taxon>Poeae Chloroplast Group 2 (Poeae type)</taxon>
        <taxon>Loliodinae</taxon>
        <taxon>Loliinae</taxon>
        <taxon>Lolium</taxon>
    </lineage>
</organism>
<keyword evidence="16" id="KW-1185">Reference proteome</keyword>